<feature type="transmembrane region" description="Helical" evidence="7">
    <location>
        <begin position="275"/>
        <end position="295"/>
    </location>
</feature>
<evidence type="ECO:0000313" key="8">
    <source>
        <dbReference type="EMBL" id="KAK1761555.1"/>
    </source>
</evidence>
<feature type="transmembrane region" description="Helical" evidence="7">
    <location>
        <begin position="447"/>
        <end position="465"/>
    </location>
</feature>
<dbReference type="SUPFAM" id="SSF103473">
    <property type="entry name" value="MFS general substrate transporter"/>
    <property type="match status" value="1"/>
</dbReference>
<dbReference type="GO" id="GO:0016020">
    <property type="term" value="C:membrane"/>
    <property type="evidence" value="ECO:0007669"/>
    <property type="project" value="UniProtKB-SubCell"/>
</dbReference>
<comment type="subcellular location">
    <subcellularLocation>
        <location evidence="1">Membrane</location>
        <topology evidence="1">Multi-pass membrane protein</topology>
    </subcellularLocation>
</comment>
<dbReference type="PANTHER" id="PTHR43791:SF65">
    <property type="entry name" value="MAJOR FACILITATOR SUPERFAMILY (MFS) PROFILE DOMAIN-CONTAINING PROTEIN-RELATED"/>
    <property type="match status" value="1"/>
</dbReference>
<evidence type="ECO:0000256" key="6">
    <source>
        <dbReference type="SAM" id="MobiDB-lite"/>
    </source>
</evidence>
<dbReference type="EMBL" id="MU839827">
    <property type="protein sequence ID" value="KAK1761555.1"/>
    <property type="molecule type" value="Genomic_DNA"/>
</dbReference>
<keyword evidence="5 7" id="KW-0472">Membrane</keyword>
<organism evidence="8 9">
    <name type="scientific">Echria macrotheca</name>
    <dbReference type="NCBI Taxonomy" id="438768"/>
    <lineage>
        <taxon>Eukaryota</taxon>
        <taxon>Fungi</taxon>
        <taxon>Dikarya</taxon>
        <taxon>Ascomycota</taxon>
        <taxon>Pezizomycotina</taxon>
        <taxon>Sordariomycetes</taxon>
        <taxon>Sordariomycetidae</taxon>
        <taxon>Sordariales</taxon>
        <taxon>Schizotheciaceae</taxon>
        <taxon>Echria</taxon>
    </lineage>
</organism>
<keyword evidence="3 7" id="KW-0812">Transmembrane</keyword>
<feature type="transmembrane region" description="Helical" evidence="7">
    <location>
        <begin position="206"/>
        <end position="229"/>
    </location>
</feature>
<evidence type="ECO:0000256" key="2">
    <source>
        <dbReference type="ARBA" id="ARBA00022448"/>
    </source>
</evidence>
<dbReference type="Proteomes" id="UP001239445">
    <property type="component" value="Unassembled WGS sequence"/>
</dbReference>
<accession>A0AAJ0BNH3</accession>
<feature type="transmembrane region" description="Helical" evidence="7">
    <location>
        <begin position="485"/>
        <end position="505"/>
    </location>
</feature>
<keyword evidence="2" id="KW-0813">Transport</keyword>
<keyword evidence="4 7" id="KW-1133">Transmembrane helix</keyword>
<dbReference type="GO" id="GO:0022857">
    <property type="term" value="F:transmembrane transporter activity"/>
    <property type="evidence" value="ECO:0007669"/>
    <property type="project" value="InterPro"/>
</dbReference>
<feature type="transmembrane region" description="Helical" evidence="7">
    <location>
        <begin position="517"/>
        <end position="537"/>
    </location>
</feature>
<reference evidence="8" key="1">
    <citation type="submission" date="2023-06" db="EMBL/GenBank/DDBJ databases">
        <title>Genome-scale phylogeny and comparative genomics of the fungal order Sordariales.</title>
        <authorList>
            <consortium name="Lawrence Berkeley National Laboratory"/>
            <person name="Hensen N."/>
            <person name="Bonometti L."/>
            <person name="Westerberg I."/>
            <person name="Brannstrom I.O."/>
            <person name="Guillou S."/>
            <person name="Cros-Aarteil S."/>
            <person name="Calhoun S."/>
            <person name="Haridas S."/>
            <person name="Kuo A."/>
            <person name="Mondo S."/>
            <person name="Pangilinan J."/>
            <person name="Riley R."/>
            <person name="Labutti K."/>
            <person name="Andreopoulos B."/>
            <person name="Lipzen A."/>
            <person name="Chen C."/>
            <person name="Yanf M."/>
            <person name="Daum C."/>
            <person name="Ng V."/>
            <person name="Clum A."/>
            <person name="Steindorff A."/>
            <person name="Ohm R."/>
            <person name="Martin F."/>
            <person name="Silar P."/>
            <person name="Natvig D."/>
            <person name="Lalanne C."/>
            <person name="Gautier V."/>
            <person name="Ament-Velasquez S.L."/>
            <person name="Kruys A."/>
            <person name="Hutchinson M.I."/>
            <person name="Powell A.J."/>
            <person name="Barry K."/>
            <person name="Miller A.N."/>
            <person name="Grigoriev I.V."/>
            <person name="Debuchy R."/>
            <person name="Gladieux P."/>
            <person name="Thoren M.H."/>
            <person name="Johannesson H."/>
        </authorList>
    </citation>
    <scope>NUCLEOTIDE SEQUENCE</scope>
    <source>
        <strain evidence="8">PSN4</strain>
    </source>
</reference>
<evidence type="ECO:0000256" key="4">
    <source>
        <dbReference type="ARBA" id="ARBA00022989"/>
    </source>
</evidence>
<dbReference type="Gene3D" id="1.20.1250.20">
    <property type="entry name" value="MFS general substrate transporter like domains"/>
    <property type="match status" value="1"/>
</dbReference>
<dbReference type="FunFam" id="1.20.1250.20:FF:000106">
    <property type="entry name" value="MFS transporter, putative"/>
    <property type="match status" value="1"/>
</dbReference>
<feature type="transmembrane region" description="Helical" evidence="7">
    <location>
        <begin position="241"/>
        <end position="263"/>
    </location>
</feature>
<name>A0AAJ0BNH3_9PEZI</name>
<dbReference type="InterPro" id="IPR011701">
    <property type="entry name" value="MFS"/>
</dbReference>
<feature type="transmembrane region" description="Helical" evidence="7">
    <location>
        <begin position="392"/>
        <end position="412"/>
    </location>
</feature>
<feature type="transmembrane region" description="Helical" evidence="7">
    <location>
        <begin position="418"/>
        <end position="438"/>
    </location>
</feature>
<gene>
    <name evidence="8" type="ORF">QBC47DRAFT_419890</name>
</gene>
<evidence type="ECO:0000256" key="3">
    <source>
        <dbReference type="ARBA" id="ARBA00022692"/>
    </source>
</evidence>
<evidence type="ECO:0000256" key="7">
    <source>
        <dbReference type="SAM" id="Phobius"/>
    </source>
</evidence>
<feature type="transmembrane region" description="Helical" evidence="7">
    <location>
        <begin position="356"/>
        <end position="380"/>
    </location>
</feature>
<dbReference type="AlphaFoldDB" id="A0AAJ0BNH3"/>
<sequence>MPTIFSQAEQPGPTAGAAKSATSSDDEKAPAITTVTEIPTLGAPHEERRFWWQRTNRNYDPDAIATQPSVYDDPATAKNYQPRADWENLHRFDPLFRWRWGEENKLIRKIDARIMVFACIMFMALELDRANISQAVTDNMLGDLGMTTDDYNLGFTVFRLSFLCAELPSQLVSKWIGPDRWIPAQITLWSIVSMSQFWLNGRTTFLLCRALLALLQGGFIPDIILYLSYFYKHHELSLRLGFFWTAMSIADILAGFFAAGLLQLRGHQAQAGWRWLFLVEGLMTLVIGVLAFGLMPPSPTQTKNWFRGRKGWFSEREEKIIVNRVIRDDPSKGDMHNRQPITPKLLWKSLSDYDLWPLYLLGLVFQIPAAPPTQYLTLTLKGLGFDTFRTNLLTIPSTFLHMVSMMALTYAAEIWRELTWTALIGQIWLFPFVVYLYVADLTKIDKWVAWGFLTVFLSYPSAHPLQVGWNSRNANTVRSRTVSAAMYNMFVQTGGIVSANIYRADDAPRYKRGNGQLLAIVCANIVLYGLVKAYYVWRNRSRDRVWNAMTAEEKQHYLETTTDEGNKRLDFRFAH</sequence>
<protein>
    <submittedName>
        <fullName evidence="8">Major facilitator superfamily domain-containing protein</fullName>
    </submittedName>
</protein>
<dbReference type="PANTHER" id="PTHR43791">
    <property type="entry name" value="PERMEASE-RELATED"/>
    <property type="match status" value="1"/>
</dbReference>
<feature type="region of interest" description="Disordered" evidence="6">
    <location>
        <begin position="1"/>
        <end position="31"/>
    </location>
</feature>
<keyword evidence="9" id="KW-1185">Reference proteome</keyword>
<proteinExistence type="predicted"/>
<evidence type="ECO:0000313" key="9">
    <source>
        <dbReference type="Proteomes" id="UP001239445"/>
    </source>
</evidence>
<dbReference type="InterPro" id="IPR036259">
    <property type="entry name" value="MFS_trans_sf"/>
</dbReference>
<comment type="caution">
    <text evidence="8">The sequence shown here is derived from an EMBL/GenBank/DDBJ whole genome shotgun (WGS) entry which is preliminary data.</text>
</comment>
<evidence type="ECO:0000256" key="1">
    <source>
        <dbReference type="ARBA" id="ARBA00004141"/>
    </source>
</evidence>
<evidence type="ECO:0000256" key="5">
    <source>
        <dbReference type="ARBA" id="ARBA00023136"/>
    </source>
</evidence>
<dbReference type="Pfam" id="PF07690">
    <property type="entry name" value="MFS_1"/>
    <property type="match status" value="1"/>
</dbReference>